<dbReference type="Pfam" id="PF15044">
    <property type="entry name" value="CLU_N"/>
    <property type="match status" value="1"/>
</dbReference>
<feature type="region of interest" description="Disordered" evidence="2">
    <location>
        <begin position="1746"/>
        <end position="1782"/>
    </location>
</feature>
<proteinExistence type="predicted"/>
<dbReference type="InterPro" id="IPR011990">
    <property type="entry name" value="TPR-like_helical_dom_sf"/>
</dbReference>
<dbReference type="CDD" id="cd15466">
    <property type="entry name" value="CLU-central"/>
    <property type="match status" value="1"/>
</dbReference>
<feature type="region of interest" description="Disordered" evidence="2">
    <location>
        <begin position="1"/>
        <end position="22"/>
    </location>
</feature>
<feature type="compositionally biased region" description="Low complexity" evidence="2">
    <location>
        <begin position="1749"/>
        <end position="1761"/>
    </location>
</feature>
<dbReference type="PANTHER" id="PTHR12601:SF6">
    <property type="entry name" value="CLUSTERED MITOCHONDRIA PROTEIN HOMOLOG"/>
    <property type="match status" value="1"/>
</dbReference>
<feature type="domain" description="Clu" evidence="3">
    <location>
        <begin position="611"/>
        <end position="911"/>
    </location>
</feature>
<dbReference type="InterPro" id="IPR025697">
    <property type="entry name" value="CLU_dom"/>
</dbReference>
<dbReference type="SUPFAM" id="SSF48452">
    <property type="entry name" value="TPR-like"/>
    <property type="match status" value="1"/>
</dbReference>
<dbReference type="Gene3D" id="1.25.40.10">
    <property type="entry name" value="Tetratricopeptide repeat domain"/>
    <property type="match status" value="1"/>
</dbReference>
<dbReference type="InterPro" id="IPR028275">
    <property type="entry name" value="CLU_N"/>
</dbReference>
<dbReference type="GO" id="GO:0005737">
    <property type="term" value="C:cytoplasm"/>
    <property type="evidence" value="ECO:0007669"/>
    <property type="project" value="TreeGrafter"/>
</dbReference>
<dbReference type="Pfam" id="PF13236">
    <property type="entry name" value="CLU"/>
    <property type="match status" value="2"/>
</dbReference>
<feature type="region of interest" description="Disordered" evidence="2">
    <location>
        <begin position="569"/>
        <end position="602"/>
    </location>
</feature>
<feature type="compositionally biased region" description="Polar residues" evidence="2">
    <location>
        <begin position="934"/>
        <end position="943"/>
    </location>
</feature>
<evidence type="ECO:0000256" key="1">
    <source>
        <dbReference type="ARBA" id="ARBA00022490"/>
    </source>
</evidence>
<dbReference type="Pfam" id="PF12807">
    <property type="entry name" value="eIF3_p135"/>
    <property type="match status" value="1"/>
</dbReference>
<feature type="compositionally biased region" description="Basic and acidic residues" evidence="2">
    <location>
        <begin position="1150"/>
        <end position="1161"/>
    </location>
</feature>
<dbReference type="PROSITE" id="PS51823">
    <property type="entry name" value="CLU"/>
    <property type="match status" value="1"/>
</dbReference>
<dbReference type="PANTHER" id="PTHR12601">
    <property type="entry name" value="EUKARYOTIC TRANSLATION INITIATION FACTOR 3 SUBUNIT EIF-3"/>
    <property type="match status" value="1"/>
</dbReference>
<feature type="compositionally biased region" description="Polar residues" evidence="2">
    <location>
        <begin position="1343"/>
        <end position="1374"/>
    </location>
</feature>
<dbReference type="InterPro" id="IPR027523">
    <property type="entry name" value="CLU_prot"/>
</dbReference>
<dbReference type="InterPro" id="IPR033646">
    <property type="entry name" value="CLU-central"/>
</dbReference>
<sequence length="1782" mass="193073">MSTDPESPAGVPTAPVEPNEGDAPALSVLDAAVIRLQIITPDGDEIWLDGISSAECILAIRSAIAEQPKAAHFTAYSLVIEPPDKDTLAAAVKAIEVAAAGVVSPSGAMPISLGPGIIENRAHAKALAGSLAANQAGEKAPLVIELNDVLELSEYAAVGLRDGTTVRMVRTVYDIRAARDHVRRFRELLTFPPAASEREAPSTVKNHETKAEEENDLNAKTENNNGDGKVAEMLNGVGHKSLKQQQEAAVVAQKERQTALELARSSLPKLEPLKWSLAEKLSSAGVAAAQGDAVPEELFKDIATKSAVSGAPSNAGHPSDALSATVAAVMGDVEDVLQASAEHMTMGLGYGGLDLFFPKVLGPAALDLKQTDKHTPHYGASLNGSAASTETAATSPTSLPADEQLGSDGTSDEGETTVKCIRYMCSSGWNPPPPERRLLGDLLYMEVGLLDEECDEKGEMTHQTVQLTATSRGWYVNASTSGNRNGRAPQFRPEPKFTSDGRPVASPELLGVLIQASPVCAKRWKLLLERAKSKSLLHESPLEMLALMVTEGRMDSVIIRPQWCIPPTPPRLDYPPSSGKTEGEGMCAESSTTGSDSTEGRGVEWSMDLNRAEEDLSANLPWGMDERGALRDWNEEYQCVHELPTRTLSEKLNRAKMVYKVWLDFQEAAMNGAAAISAGHVPPINPTEPTRQHVYVFNNLFFSYGVDSKDAYKVLGGDGAAVKSARHDLRNVQLLDYYQRTIGLGTVDKEKDDVTPPTGCFAEPGTVSPDERLCTLATAIVDLPCAGKRLVAQSIIPGILQGDQLSKLVYGAIEHGVKYKVDPGMKNLLDEVASKLYIAPRTIAAIPMPAAKDDPIQSGQLNGVDSVDKDEEEEEVVGICNAVELKGICGSDGRKYALDILRLTPRDANWLPKASGGTGVFEEEDEDSDEKQTGTETTASSHTLPPIENDHVALLRPELVQHWFAWKSQVKICVRKMQGLIETDGSRIKEEGLNPNVFMPFACSADPATVTRDEEKVREVSRWLVDRVLPTITNEVRMGNIVPCDSSVLVDVLHGFGVNMRYLGRLADMAKVEEARDLEENCDETHHRFPLYWRRLLEIEMVTRAAKHVLNELLSPPERSDLRRAPATGIITFLNCIFGTPAQTVGVTKPVRESCDHPKAPKKDKRSRRGRKHNNPHARHSDGSAGASGGGGRPTDMDNRANPSSPLSADIIALHAMAQAVVEPPMSLGVTHESLWTIIGEHVRRRFRYHLTLWPVPGPLALPEEEQTKSSQEIPGERNAYKPCLLRRLCSRLGLRITAKRYDWSQPSPFVLGDVIDALPVSKGSGGSSAPGWTQGIGWLGTAGTNDKQQSPPQDSSVASTKSEESVASPTQNVKVDGSSEPQKPDIEDERTLKQRAEQTVPCIPIPPFGCGTGTGAGGHSCLPACPLADIDELLVLAQFQSQMGHWPAVYELAQQAFGLTQAVCGPLHRYVAIALELLANALLQFGDVETAVQQQSKALAIHEQLGGFDTADVAAAHMQLAMYLRRAGHSDFSTRTGATERRVSAQSSVESAARAARHMAAAAYLYDLMGGPLHPEAASAYSKLGQMYHELCVNWSAPLAVAALRCYSDSLRRANARPITHHQKSSTSDKITETKQNLNDKKVQAGPTHVQGDCLEKVLQAQTLHNMAMLLGHHLGLFKEALVYEKRCFALYRVILGDSHHLTMTSSAYLKRFTEHAVDQTTKQRQFQLDQSVFEAAAGHMKLTKGKVASPEVSPAEAPPGSTEVQVKKKSKSKRRKPKKK</sequence>
<feature type="compositionally biased region" description="Basic and acidic residues" evidence="2">
    <location>
        <begin position="196"/>
        <end position="212"/>
    </location>
</feature>
<dbReference type="EMBL" id="HBGS01038144">
    <property type="protein sequence ID" value="CAD9446253.1"/>
    <property type="molecule type" value="Transcribed_RNA"/>
</dbReference>
<name>A0A7S2D7Q1_9STRA</name>
<reference evidence="4" key="1">
    <citation type="submission" date="2021-01" db="EMBL/GenBank/DDBJ databases">
        <authorList>
            <person name="Corre E."/>
            <person name="Pelletier E."/>
            <person name="Niang G."/>
            <person name="Scheremetjew M."/>
            <person name="Finn R."/>
            <person name="Kale V."/>
            <person name="Holt S."/>
            <person name="Cochrane G."/>
            <person name="Meng A."/>
            <person name="Brown T."/>
            <person name="Cohen L."/>
        </authorList>
    </citation>
    <scope>NUCLEOTIDE SEQUENCE</scope>
    <source>
        <strain evidence="4">CCMP1381</strain>
    </source>
</reference>
<keyword evidence="1" id="KW-0963">Cytoplasm</keyword>
<evidence type="ECO:0000259" key="3">
    <source>
        <dbReference type="PROSITE" id="PS51823"/>
    </source>
</evidence>
<protein>
    <recommendedName>
        <fullName evidence="3">Clu domain-containing protein</fullName>
    </recommendedName>
</protein>
<feature type="region of interest" description="Disordered" evidence="2">
    <location>
        <begin position="1323"/>
        <end position="1387"/>
    </location>
</feature>
<feature type="compositionally biased region" description="Low complexity" evidence="2">
    <location>
        <begin position="385"/>
        <end position="398"/>
    </location>
</feature>
<gene>
    <name evidence="4" type="ORF">DSPE1174_LOCUS19765</name>
</gene>
<evidence type="ECO:0000256" key="2">
    <source>
        <dbReference type="SAM" id="MobiDB-lite"/>
    </source>
</evidence>
<feature type="compositionally biased region" description="Basic residues" evidence="2">
    <location>
        <begin position="1162"/>
        <end position="1178"/>
    </location>
</feature>
<feature type="region of interest" description="Disordered" evidence="2">
    <location>
        <begin position="1149"/>
        <end position="1204"/>
    </location>
</feature>
<organism evidence="4">
    <name type="scientific">Octactis speculum</name>
    <dbReference type="NCBI Taxonomy" id="3111310"/>
    <lineage>
        <taxon>Eukaryota</taxon>
        <taxon>Sar</taxon>
        <taxon>Stramenopiles</taxon>
        <taxon>Ochrophyta</taxon>
        <taxon>Dictyochophyceae</taxon>
        <taxon>Dictyochales</taxon>
        <taxon>Dictyochaceae</taxon>
        <taxon>Octactis</taxon>
    </lineage>
</organism>
<feature type="region of interest" description="Disordered" evidence="2">
    <location>
        <begin position="912"/>
        <end position="945"/>
    </location>
</feature>
<accession>A0A7S2D7Q1</accession>
<feature type="region of interest" description="Disordered" evidence="2">
    <location>
        <begin position="193"/>
        <end position="226"/>
    </location>
</feature>
<evidence type="ECO:0000313" key="4">
    <source>
        <dbReference type="EMBL" id="CAD9446253.1"/>
    </source>
</evidence>
<feature type="compositionally biased region" description="Basic residues" evidence="2">
    <location>
        <begin position="1769"/>
        <end position="1782"/>
    </location>
</feature>
<feature type="region of interest" description="Disordered" evidence="2">
    <location>
        <begin position="377"/>
        <end position="414"/>
    </location>
</feature>